<keyword evidence="2" id="KW-1185">Reference proteome</keyword>
<dbReference type="Proteomes" id="UP000789396">
    <property type="component" value="Unassembled WGS sequence"/>
</dbReference>
<comment type="caution">
    <text evidence="1">The sequence shown here is derived from an EMBL/GenBank/DDBJ whole genome shotgun (WGS) entry which is preliminary data.</text>
</comment>
<dbReference type="AlphaFoldDB" id="A0A9N9JPQ6"/>
<dbReference type="InterPro" id="IPR029056">
    <property type="entry name" value="Ribokinase-like"/>
</dbReference>
<dbReference type="SUPFAM" id="SSF53613">
    <property type="entry name" value="Ribokinase-like"/>
    <property type="match status" value="1"/>
</dbReference>
<feature type="non-terminal residue" evidence="1">
    <location>
        <position position="1"/>
    </location>
</feature>
<name>A0A9N9JPQ6_9GLOM</name>
<sequence length="70" mass="7585">QIPLKILVIGPVHEDIVLYVDKLDSVDNMQGTQKIEKRFGGSAGNTLAVLSQFPTTKAWVMAPMASKEAS</sequence>
<feature type="non-terminal residue" evidence="1">
    <location>
        <position position="70"/>
    </location>
</feature>
<dbReference type="OrthoDB" id="204058at2759"/>
<evidence type="ECO:0000313" key="2">
    <source>
        <dbReference type="Proteomes" id="UP000789396"/>
    </source>
</evidence>
<gene>
    <name evidence="1" type="ORF">RFULGI_LOCUS16796</name>
</gene>
<accession>A0A9N9JPQ6</accession>
<evidence type="ECO:0000313" key="1">
    <source>
        <dbReference type="EMBL" id="CAG8791597.1"/>
    </source>
</evidence>
<dbReference type="EMBL" id="CAJVPZ010061922">
    <property type="protein sequence ID" value="CAG8791597.1"/>
    <property type="molecule type" value="Genomic_DNA"/>
</dbReference>
<reference evidence="1" key="1">
    <citation type="submission" date="2021-06" db="EMBL/GenBank/DDBJ databases">
        <authorList>
            <person name="Kallberg Y."/>
            <person name="Tangrot J."/>
            <person name="Rosling A."/>
        </authorList>
    </citation>
    <scope>NUCLEOTIDE SEQUENCE</scope>
    <source>
        <strain evidence="1">IN212</strain>
    </source>
</reference>
<proteinExistence type="predicted"/>
<protein>
    <submittedName>
        <fullName evidence="1">9296_t:CDS:1</fullName>
    </submittedName>
</protein>
<dbReference type="Gene3D" id="3.40.1190.20">
    <property type="match status" value="1"/>
</dbReference>
<organism evidence="1 2">
    <name type="scientific">Racocetra fulgida</name>
    <dbReference type="NCBI Taxonomy" id="60492"/>
    <lineage>
        <taxon>Eukaryota</taxon>
        <taxon>Fungi</taxon>
        <taxon>Fungi incertae sedis</taxon>
        <taxon>Mucoromycota</taxon>
        <taxon>Glomeromycotina</taxon>
        <taxon>Glomeromycetes</taxon>
        <taxon>Diversisporales</taxon>
        <taxon>Gigasporaceae</taxon>
        <taxon>Racocetra</taxon>
    </lineage>
</organism>